<evidence type="ECO:0000313" key="1">
    <source>
        <dbReference type="EMBL" id="OOZ33868.1"/>
    </source>
</evidence>
<name>A0A1T2KLX1_9GAMM</name>
<feature type="non-terminal residue" evidence="1">
    <location>
        <position position="97"/>
    </location>
</feature>
<sequence length="97" mass="11509">MYYAPEELIPKEPAIKPERNVNLSWLYEVRYGEKPEGEDNEANTWKPQWDGSYLVELVEPIQKYLGPVNTNQGINDQRELNKKQKYDIQLSKREKIL</sequence>
<dbReference type="EMBL" id="MPRJ01000124">
    <property type="protein sequence ID" value="OOZ33868.1"/>
    <property type="molecule type" value="Genomic_DNA"/>
</dbReference>
<gene>
    <name evidence="1" type="ORF">BOW51_12415</name>
</gene>
<organism evidence="1 2">
    <name type="scientific">Solemya velesiana gill symbiont</name>
    <dbReference type="NCBI Taxonomy" id="1918948"/>
    <lineage>
        <taxon>Bacteria</taxon>
        <taxon>Pseudomonadati</taxon>
        <taxon>Pseudomonadota</taxon>
        <taxon>Gammaproteobacteria</taxon>
        <taxon>sulfur-oxidizing symbionts</taxon>
    </lineage>
</organism>
<comment type="caution">
    <text evidence="1">The sequence shown here is derived from an EMBL/GenBank/DDBJ whole genome shotgun (WGS) entry which is preliminary data.</text>
</comment>
<evidence type="ECO:0000313" key="2">
    <source>
        <dbReference type="Proteomes" id="UP000190896"/>
    </source>
</evidence>
<accession>A0A1T2KLX1</accession>
<keyword evidence="2" id="KW-1185">Reference proteome</keyword>
<protein>
    <submittedName>
        <fullName evidence="1">Uncharacterized protein</fullName>
    </submittedName>
</protein>
<proteinExistence type="predicted"/>
<reference evidence="1 2" key="1">
    <citation type="submission" date="2016-11" db="EMBL/GenBank/DDBJ databases">
        <title>Mixed transmission modes and dynamic genome evolution in an obligate animal-bacterial symbiosis.</title>
        <authorList>
            <person name="Russell S.L."/>
            <person name="Corbett-Detig R.B."/>
            <person name="Cavanaugh C.M."/>
        </authorList>
    </citation>
    <scope>NUCLEOTIDE SEQUENCE [LARGE SCALE GENOMIC DNA]</scope>
    <source>
        <strain evidence="1">Se-Cadez</strain>
    </source>
</reference>
<dbReference type="AlphaFoldDB" id="A0A1T2KLX1"/>
<dbReference type="Proteomes" id="UP000190896">
    <property type="component" value="Unassembled WGS sequence"/>
</dbReference>